<feature type="compositionally biased region" description="Low complexity" evidence="8">
    <location>
        <begin position="848"/>
        <end position="861"/>
    </location>
</feature>
<evidence type="ECO:0000256" key="5">
    <source>
        <dbReference type="ARBA" id="ARBA00022840"/>
    </source>
</evidence>
<dbReference type="GO" id="GO:0015631">
    <property type="term" value="F:tubulin binding"/>
    <property type="evidence" value="ECO:0007669"/>
    <property type="project" value="TreeGrafter"/>
</dbReference>
<evidence type="ECO:0000256" key="2">
    <source>
        <dbReference type="ARBA" id="ARBA00022598"/>
    </source>
</evidence>
<feature type="region of interest" description="Disordered" evidence="8">
    <location>
        <begin position="1100"/>
        <end position="1158"/>
    </location>
</feature>
<keyword evidence="2 9" id="KW-0436">Ligase</keyword>
<dbReference type="Proteomes" id="UP000585614">
    <property type="component" value="Unassembled WGS sequence"/>
</dbReference>
<evidence type="ECO:0000256" key="6">
    <source>
        <dbReference type="ARBA" id="ARBA00041448"/>
    </source>
</evidence>
<evidence type="ECO:0000256" key="8">
    <source>
        <dbReference type="SAM" id="MobiDB-lite"/>
    </source>
</evidence>
<evidence type="ECO:0000313" key="10">
    <source>
        <dbReference type="Proteomes" id="UP000585614"/>
    </source>
</evidence>
<dbReference type="PROSITE" id="PS51221">
    <property type="entry name" value="TTL"/>
    <property type="match status" value="1"/>
</dbReference>
<dbReference type="GO" id="GO:0000226">
    <property type="term" value="P:microtubule cytoskeleton organization"/>
    <property type="evidence" value="ECO:0007669"/>
    <property type="project" value="TreeGrafter"/>
</dbReference>
<feature type="region of interest" description="Disordered" evidence="8">
    <location>
        <begin position="847"/>
        <end position="919"/>
    </location>
</feature>
<feature type="compositionally biased region" description="Polar residues" evidence="8">
    <location>
        <begin position="1100"/>
        <end position="1110"/>
    </location>
</feature>
<comment type="catalytic activity">
    <reaction evidence="7">
        <text>L-glutamyl-[protein] + L-glutamate + ATP = gamma-L-glutamyl-L-glutamyl-[protein] + ADP + phosphate + H(+)</text>
        <dbReference type="Rhea" id="RHEA:60144"/>
        <dbReference type="Rhea" id="RHEA-COMP:10208"/>
        <dbReference type="Rhea" id="RHEA-COMP:15517"/>
        <dbReference type="ChEBI" id="CHEBI:15378"/>
        <dbReference type="ChEBI" id="CHEBI:29973"/>
        <dbReference type="ChEBI" id="CHEBI:29985"/>
        <dbReference type="ChEBI" id="CHEBI:30616"/>
        <dbReference type="ChEBI" id="CHEBI:43474"/>
        <dbReference type="ChEBI" id="CHEBI:143622"/>
        <dbReference type="ChEBI" id="CHEBI:456216"/>
    </reaction>
    <physiologicalReaction direction="left-to-right" evidence="7">
        <dbReference type="Rhea" id="RHEA:60145"/>
    </physiologicalReaction>
</comment>
<name>A0A7J7XSR0_RHIFE</name>
<proteinExistence type="inferred from homology"/>
<dbReference type="AlphaFoldDB" id="A0A7J7XSR0"/>
<dbReference type="FunFam" id="3.30.470.20:FF:000009">
    <property type="entry name" value="tubulin polyglutamylase TTLL5 isoform X1"/>
    <property type="match status" value="1"/>
</dbReference>
<dbReference type="GO" id="GO:0070740">
    <property type="term" value="F:tubulin-glutamic acid ligase activity"/>
    <property type="evidence" value="ECO:0007669"/>
    <property type="project" value="TreeGrafter"/>
</dbReference>
<dbReference type="GO" id="GO:0005524">
    <property type="term" value="F:ATP binding"/>
    <property type="evidence" value="ECO:0007669"/>
    <property type="project" value="UniProtKB-KW"/>
</dbReference>
<accession>A0A7J7XSR0</accession>
<dbReference type="Pfam" id="PF03133">
    <property type="entry name" value="TTL"/>
    <property type="match status" value="1"/>
</dbReference>
<dbReference type="PANTHER" id="PTHR12241">
    <property type="entry name" value="TUBULIN POLYGLUTAMYLASE"/>
    <property type="match status" value="1"/>
</dbReference>
<feature type="compositionally biased region" description="Basic and acidic residues" evidence="8">
    <location>
        <begin position="863"/>
        <end position="876"/>
    </location>
</feature>
<feature type="compositionally biased region" description="Polar residues" evidence="8">
    <location>
        <begin position="1130"/>
        <end position="1145"/>
    </location>
</feature>
<dbReference type="EMBL" id="JACAGC010000008">
    <property type="protein sequence ID" value="KAF6352715.1"/>
    <property type="molecule type" value="Genomic_DNA"/>
</dbReference>
<dbReference type="PANTHER" id="PTHR12241:SF145">
    <property type="entry name" value="TUBULIN POLYGLUTAMYLASE TTLL5"/>
    <property type="match status" value="1"/>
</dbReference>
<comment type="similarity">
    <text evidence="1">Belongs to the tubulin--tyrosine ligase family.</text>
</comment>
<dbReference type="GO" id="GO:0005874">
    <property type="term" value="C:microtubule"/>
    <property type="evidence" value="ECO:0007669"/>
    <property type="project" value="UniProtKB-KW"/>
</dbReference>
<feature type="region of interest" description="Disordered" evidence="8">
    <location>
        <begin position="968"/>
        <end position="1012"/>
    </location>
</feature>
<evidence type="ECO:0000256" key="3">
    <source>
        <dbReference type="ARBA" id="ARBA00022701"/>
    </source>
</evidence>
<feature type="region of interest" description="Disordered" evidence="8">
    <location>
        <begin position="606"/>
        <end position="642"/>
    </location>
</feature>
<keyword evidence="4" id="KW-0547">Nucleotide-binding</keyword>
<evidence type="ECO:0000256" key="1">
    <source>
        <dbReference type="ARBA" id="ARBA00006820"/>
    </source>
</evidence>
<comment type="caution">
    <text evidence="9">The sequence shown here is derived from an EMBL/GenBank/DDBJ whole genome shotgun (WGS) entry which is preliminary data.</text>
</comment>
<organism evidence="9 10">
    <name type="scientific">Rhinolophus ferrumequinum</name>
    <name type="common">Greater horseshoe bat</name>
    <dbReference type="NCBI Taxonomy" id="59479"/>
    <lineage>
        <taxon>Eukaryota</taxon>
        <taxon>Metazoa</taxon>
        <taxon>Chordata</taxon>
        <taxon>Craniata</taxon>
        <taxon>Vertebrata</taxon>
        <taxon>Euteleostomi</taxon>
        <taxon>Mammalia</taxon>
        <taxon>Eutheria</taxon>
        <taxon>Laurasiatheria</taxon>
        <taxon>Chiroptera</taxon>
        <taxon>Yinpterochiroptera</taxon>
        <taxon>Rhinolophoidea</taxon>
        <taxon>Rhinolophidae</taxon>
        <taxon>Rhinolophinae</taxon>
        <taxon>Rhinolophus</taxon>
    </lineage>
</organism>
<dbReference type="InterPro" id="IPR004344">
    <property type="entry name" value="TTL/TTLL_fam"/>
</dbReference>
<dbReference type="GO" id="GO:0036064">
    <property type="term" value="C:ciliary basal body"/>
    <property type="evidence" value="ECO:0007669"/>
    <property type="project" value="TreeGrafter"/>
</dbReference>
<reference evidence="9 10" key="1">
    <citation type="journal article" date="2020" name="Nature">
        <title>Six reference-quality genomes reveal evolution of bat adaptations.</title>
        <authorList>
            <person name="Jebb D."/>
            <person name="Huang Z."/>
            <person name="Pippel M."/>
            <person name="Hughes G.M."/>
            <person name="Lavrichenko K."/>
            <person name="Devanna P."/>
            <person name="Winkler S."/>
            <person name="Jermiin L.S."/>
            <person name="Skirmuntt E.C."/>
            <person name="Katzourakis A."/>
            <person name="Burkitt-Gray L."/>
            <person name="Ray D.A."/>
            <person name="Sullivan K.A.M."/>
            <person name="Roscito J.G."/>
            <person name="Kirilenko B.M."/>
            <person name="Davalos L.M."/>
            <person name="Corthals A.P."/>
            <person name="Power M.L."/>
            <person name="Jones G."/>
            <person name="Ransome R.D."/>
            <person name="Dechmann D.K.N."/>
            <person name="Locatelli A.G."/>
            <person name="Puechmaille S.J."/>
            <person name="Fedrigo O."/>
            <person name="Jarvis E.D."/>
            <person name="Hiller M."/>
            <person name="Vernes S.C."/>
            <person name="Myers E.W."/>
            <person name="Teeling E.C."/>
        </authorList>
    </citation>
    <scope>NUCLEOTIDE SEQUENCE [LARGE SCALE GENOMIC DNA]</scope>
    <source>
        <strain evidence="9">MRhiFer1</strain>
        <tissue evidence="9">Lung</tissue>
    </source>
</reference>
<feature type="compositionally biased region" description="Acidic residues" evidence="8">
    <location>
        <begin position="611"/>
        <end position="631"/>
    </location>
</feature>
<feature type="compositionally biased region" description="Polar residues" evidence="8">
    <location>
        <begin position="984"/>
        <end position="1011"/>
    </location>
</feature>
<feature type="region of interest" description="Disordered" evidence="8">
    <location>
        <begin position="1"/>
        <end position="20"/>
    </location>
</feature>
<evidence type="ECO:0000256" key="7">
    <source>
        <dbReference type="ARBA" id="ARBA00049274"/>
    </source>
</evidence>
<protein>
    <recommendedName>
        <fullName evidence="6">Tubulin--tyrosine ligase-like protein 5</fullName>
    </recommendedName>
</protein>
<evidence type="ECO:0000256" key="4">
    <source>
        <dbReference type="ARBA" id="ARBA00022741"/>
    </source>
</evidence>
<evidence type="ECO:0000313" key="9">
    <source>
        <dbReference type="EMBL" id="KAF6352715.1"/>
    </source>
</evidence>
<gene>
    <name evidence="9" type="ORF">mRhiFer1_017776</name>
</gene>
<dbReference type="SUPFAM" id="SSF56059">
    <property type="entry name" value="Glutathione synthetase ATP-binding domain-like"/>
    <property type="match status" value="1"/>
</dbReference>
<feature type="compositionally biased region" description="Polar residues" evidence="8">
    <location>
        <begin position="430"/>
        <end position="446"/>
    </location>
</feature>
<keyword evidence="3" id="KW-0493">Microtubule</keyword>
<feature type="compositionally biased region" description="Basic and acidic residues" evidence="8">
    <location>
        <begin position="908"/>
        <end position="917"/>
    </location>
</feature>
<dbReference type="Gene3D" id="3.30.470.20">
    <property type="entry name" value="ATP-grasp fold, B domain"/>
    <property type="match status" value="1"/>
</dbReference>
<keyword evidence="5" id="KW-0067">ATP-binding</keyword>
<sequence length="1179" mass="132575">MPVVMARDLEETASSSEDEEVVSQEDHPCIMWTGGCRRIPILVFHAEAILTKDNNVRIIGERYHLSYKIVRTDSRLVRSILTAHGFHEVHPSSTDYNLMWTGSHLKPFLLRTLSEAQKVNHFPRSYELTRKDRLYKNIIRMQHTHGFKAFHILPQTFLLPAEYAEFCNSYSKDRGPWIVKPVASSRGRGVYLINNPNQISLEENTLVSRYISNPLLIDDFKFDVRLYVLVTSYDPLVIYLYEEGLARFATVRYDQGAKNIRNQFMHLTNYSVNKKSGDYVSCDDPEVEDYGNKWSMSAMLRYLKQEGRDTTALMAHVEDLIIKTIISAELAIATACKTFVPHRSSCFELYGFDVLIDSTLKPWLLEVNLSPSLACDAPLDLKIKASMISDMFTVVGFVCQDPAQRASTRPIYSTFESSKRNPFQKPQRPVSAQFQSSNPTQRSRPLSASDAEMKNLVGSAREKVPGKLGGSVLGLSMEEIKVLRRVKEENDRRGGFIRIFPTSETWEIYGSYLEHKTSMNYMLATRLFQDRGNPRRSLLTGRTRIAPDGVPELKVESVNSKAKLHAALYERKLLSLEVRKRRRRNGRLRAVRPKYPVITQPAEMNVKAETASEEEEEVALDDDDEEQEASQEEFAGPLGENQAKYTPSLTVMVENSPKENAMKVSEWTNKGEQGCKTETQEPEPKFNLMQILQDHGNLSKVQARIAFSAYLQHVQIRLMKDSGGQTFSASWAAKEDEQMELVVRFLKRASSNLQHSLRMVLPSRRLALLERRRILAHQLGDFITVYNKETEQMAEKKSKKKLEEEEEDGVNAENFQEFIKQASEAELEEVLTFYTQKNKSASVFLGTHSKSSKNSHSYSDSGAKGDHPETMEEVKIKQPKHQQATEIHSDKLSPGSCHPNKHHSIAKTQKEGEDGPLHSRRYNQNMVTAELQRLAEKQAARQYSPSTHISLLTQQVTNLNLASGIINRSSASTPPTLRPVISPSGPTWSIQSDPQAPESHSSPPGSRSLQTGGFAWEGEVENNAYSRATGVIPQHKYHPTAGSYQLHFALQQLEQQKLQSRQLLDQSRARHQAIFGSQTLPNSNLWTVNNGAACRISSATASGQKPTTLPQKVVPPPSSSSSLVPKPPSNQKQVLRRATSQRASKGSSPGGQLNGLQSGLNSAAFVPILSSADPAHTKR</sequence>
<feature type="region of interest" description="Disordered" evidence="8">
    <location>
        <begin position="415"/>
        <end position="450"/>
    </location>
</feature>